<evidence type="ECO:0000313" key="2">
    <source>
        <dbReference type="Proteomes" id="UP000005446"/>
    </source>
</evidence>
<name>H0ESF1_GLAL7</name>
<evidence type="ECO:0000313" key="1">
    <source>
        <dbReference type="EMBL" id="EHK98546.1"/>
    </source>
</evidence>
<keyword evidence="2" id="KW-1185">Reference proteome</keyword>
<dbReference type="AlphaFoldDB" id="H0ESF1"/>
<proteinExistence type="predicted"/>
<dbReference type="EMBL" id="AGUE01000144">
    <property type="protein sequence ID" value="EHK98546.1"/>
    <property type="molecule type" value="Genomic_DNA"/>
</dbReference>
<sequence>MTLYISFTLGTIYLLFVPPWMCFKSDVIPPSGKVSTNHNQKLYLRNAFE</sequence>
<dbReference type="HOGENOM" id="CLU_3143225_0_0_1"/>
<accession>H0ESF1</accession>
<protein>
    <submittedName>
        <fullName evidence="1">Uncharacterized protein</fullName>
    </submittedName>
</protein>
<comment type="caution">
    <text evidence="1">The sequence shown here is derived from an EMBL/GenBank/DDBJ whole genome shotgun (WGS) entry which is preliminary data.</text>
</comment>
<dbReference type="InParanoid" id="H0ESF1"/>
<gene>
    <name evidence="1" type="ORF">M7I_5633</name>
</gene>
<dbReference type="Proteomes" id="UP000005446">
    <property type="component" value="Unassembled WGS sequence"/>
</dbReference>
<reference evidence="1 2" key="1">
    <citation type="journal article" date="2012" name="Eukaryot. Cell">
        <title>Genome sequence of the fungus Glarea lozoyensis: the first genome sequence of a species from the Helotiaceae family.</title>
        <authorList>
            <person name="Youssar L."/>
            <person name="Gruening B.A."/>
            <person name="Erxleben A."/>
            <person name="Guenther S."/>
            <person name="Huettel W."/>
        </authorList>
    </citation>
    <scope>NUCLEOTIDE SEQUENCE [LARGE SCALE GENOMIC DNA]</scope>
    <source>
        <strain evidence="2">ATCC 74030 / MF5533</strain>
    </source>
</reference>
<organism evidence="1 2">
    <name type="scientific">Glarea lozoyensis (strain ATCC 74030 / MF5533)</name>
    <dbReference type="NCBI Taxonomy" id="1104152"/>
    <lineage>
        <taxon>Eukaryota</taxon>
        <taxon>Fungi</taxon>
        <taxon>Dikarya</taxon>
        <taxon>Ascomycota</taxon>
        <taxon>Pezizomycotina</taxon>
        <taxon>Leotiomycetes</taxon>
        <taxon>Helotiales</taxon>
        <taxon>Helotiaceae</taxon>
        <taxon>Glarea</taxon>
    </lineage>
</organism>